<name>A0A5C6AZF3_9BACT</name>
<gene>
    <name evidence="2" type="ORF">Poly21_56650</name>
</gene>
<keyword evidence="3" id="KW-1185">Reference proteome</keyword>
<evidence type="ECO:0000313" key="2">
    <source>
        <dbReference type="EMBL" id="TWU05425.1"/>
    </source>
</evidence>
<feature type="transmembrane region" description="Helical" evidence="1">
    <location>
        <begin position="92"/>
        <end position="114"/>
    </location>
</feature>
<dbReference type="OrthoDB" id="273769at2"/>
<reference evidence="2 3" key="1">
    <citation type="journal article" date="2020" name="Antonie Van Leeuwenhoek">
        <title>Rhodopirellula heiligendammensis sp. nov., Rhodopirellula pilleata sp. nov., and Rhodopirellula solitaria sp. nov. isolated from natural or artificial marine surfaces in Northern Germany and California, USA, and emended description of the genus Rhodopirellula.</title>
        <authorList>
            <person name="Kallscheuer N."/>
            <person name="Wiegand S."/>
            <person name="Jogler M."/>
            <person name="Boedeker C."/>
            <person name="Peeters S.H."/>
            <person name="Rast P."/>
            <person name="Heuer A."/>
            <person name="Jetten M.S.M."/>
            <person name="Rohde M."/>
            <person name="Jogler C."/>
        </authorList>
    </citation>
    <scope>NUCLEOTIDE SEQUENCE [LARGE SCALE GENOMIC DNA]</scope>
    <source>
        <strain evidence="2 3">Poly21</strain>
    </source>
</reference>
<evidence type="ECO:0000313" key="3">
    <source>
        <dbReference type="Proteomes" id="UP000319908"/>
    </source>
</evidence>
<keyword evidence="1" id="KW-0472">Membrane</keyword>
<dbReference type="RefSeq" id="WP_146410068.1">
    <property type="nucleotide sequence ID" value="NZ_SJPU01000014.1"/>
</dbReference>
<dbReference type="EMBL" id="SJPU01000014">
    <property type="protein sequence ID" value="TWU05425.1"/>
    <property type="molecule type" value="Genomic_DNA"/>
</dbReference>
<organism evidence="2 3">
    <name type="scientific">Allorhodopirellula heiligendammensis</name>
    <dbReference type="NCBI Taxonomy" id="2714739"/>
    <lineage>
        <taxon>Bacteria</taxon>
        <taxon>Pseudomonadati</taxon>
        <taxon>Planctomycetota</taxon>
        <taxon>Planctomycetia</taxon>
        <taxon>Pirellulales</taxon>
        <taxon>Pirellulaceae</taxon>
        <taxon>Allorhodopirellula</taxon>
    </lineage>
</organism>
<evidence type="ECO:0000256" key="1">
    <source>
        <dbReference type="SAM" id="Phobius"/>
    </source>
</evidence>
<protein>
    <submittedName>
        <fullName evidence="2">Uncharacterized protein</fullName>
    </submittedName>
</protein>
<keyword evidence="1" id="KW-0812">Transmembrane</keyword>
<keyword evidence="1" id="KW-1133">Transmembrane helix</keyword>
<feature type="transmembrane region" description="Helical" evidence="1">
    <location>
        <begin position="126"/>
        <end position="145"/>
    </location>
</feature>
<accession>A0A5C6AZF3</accession>
<feature type="transmembrane region" description="Helical" evidence="1">
    <location>
        <begin position="46"/>
        <end position="65"/>
    </location>
</feature>
<sequence length="151" mass="16495">MDAQLPVPADPGRSPTEAFAALTNPYAPSQTNARNLRDGDRVHPDWKWMTGATYALCCFCMLGIVGKTNPPTSSVVGFGHGFIRLPAVVGDTVFYCMIPILAILPTALISVPLIRLYRFRIPRTSMTAWNFGFLLVGFLIAVINASCYRGD</sequence>
<proteinExistence type="predicted"/>
<dbReference type="Proteomes" id="UP000319908">
    <property type="component" value="Unassembled WGS sequence"/>
</dbReference>
<dbReference type="AlphaFoldDB" id="A0A5C6AZF3"/>
<comment type="caution">
    <text evidence="2">The sequence shown here is derived from an EMBL/GenBank/DDBJ whole genome shotgun (WGS) entry which is preliminary data.</text>
</comment>